<dbReference type="Proteomes" id="UP000254802">
    <property type="component" value="Unassembled WGS sequence"/>
</dbReference>
<accession>A0A378MTL0</accession>
<gene>
    <name evidence="1" type="ORF">NCTC10638_00758</name>
</gene>
<dbReference type="AlphaFoldDB" id="A0A378MTL0"/>
<evidence type="ECO:0000313" key="1">
    <source>
        <dbReference type="EMBL" id="STY59580.1"/>
    </source>
</evidence>
<organism evidence="1 2">
    <name type="scientific">Mannheimia haemolytica</name>
    <name type="common">Pasteurella haemolytica</name>
    <dbReference type="NCBI Taxonomy" id="75985"/>
    <lineage>
        <taxon>Bacteria</taxon>
        <taxon>Pseudomonadati</taxon>
        <taxon>Pseudomonadota</taxon>
        <taxon>Gammaproteobacteria</taxon>
        <taxon>Pasteurellales</taxon>
        <taxon>Pasteurellaceae</taxon>
        <taxon>Mannheimia</taxon>
    </lineage>
</organism>
<proteinExistence type="predicted"/>
<evidence type="ECO:0000313" key="2">
    <source>
        <dbReference type="Proteomes" id="UP000254802"/>
    </source>
</evidence>
<reference evidence="1 2" key="1">
    <citation type="submission" date="2018-06" db="EMBL/GenBank/DDBJ databases">
        <authorList>
            <consortium name="Pathogen Informatics"/>
            <person name="Doyle S."/>
        </authorList>
    </citation>
    <scope>NUCLEOTIDE SEQUENCE [LARGE SCALE GENOMIC DNA]</scope>
    <source>
        <strain evidence="1 2">NCTC10638</strain>
    </source>
</reference>
<sequence length="127" mass="14787">MFCIDNKYNVERMVKFSHLNNILIVDSFSVSDSSEKLEKCVRFLVPVEHKVEVYDGYIIISNTTFNLKLIYKSGIAYIKKGHMKDDVPYEGWIVNKPFKDLKECNTIEIHLNPDENTSIVNLLLEEL</sequence>
<protein>
    <submittedName>
        <fullName evidence="1">Uncharacterized protein</fullName>
    </submittedName>
</protein>
<dbReference type="EMBL" id="UGPN01000002">
    <property type="protein sequence ID" value="STY59580.1"/>
    <property type="molecule type" value="Genomic_DNA"/>
</dbReference>
<name>A0A378MTL0_MANHA</name>